<evidence type="ECO:0000256" key="4">
    <source>
        <dbReference type="ARBA" id="ARBA00023136"/>
    </source>
</evidence>
<evidence type="ECO:0000256" key="3">
    <source>
        <dbReference type="ARBA" id="ARBA00022989"/>
    </source>
</evidence>
<feature type="transmembrane region" description="Helical" evidence="5">
    <location>
        <begin position="112"/>
        <end position="131"/>
    </location>
</feature>
<reference evidence="7 8" key="1">
    <citation type="submission" date="2016-10" db="EMBL/GenBank/DDBJ databases">
        <authorList>
            <person name="de Groot N.N."/>
        </authorList>
    </citation>
    <scope>NUCLEOTIDE SEQUENCE [LARGE SCALE GENOMIC DNA]</scope>
    <source>
        <strain evidence="7 8">CGMCC 1.9159</strain>
    </source>
</reference>
<keyword evidence="3 5" id="KW-1133">Transmembrane helix</keyword>
<feature type="transmembrane region" description="Helical" evidence="5">
    <location>
        <begin position="224"/>
        <end position="243"/>
    </location>
</feature>
<dbReference type="Proteomes" id="UP000199475">
    <property type="component" value="Unassembled WGS sequence"/>
</dbReference>
<proteinExistence type="predicted"/>
<dbReference type="InterPro" id="IPR051533">
    <property type="entry name" value="WaaL-like"/>
</dbReference>
<feature type="transmembrane region" description="Helical" evidence="5">
    <location>
        <begin position="201"/>
        <end position="218"/>
    </location>
</feature>
<keyword evidence="8" id="KW-1185">Reference proteome</keyword>
<organism evidence="7 8">
    <name type="scientific">Tessaracoccus oleiagri</name>
    <dbReference type="NCBI Taxonomy" id="686624"/>
    <lineage>
        <taxon>Bacteria</taxon>
        <taxon>Bacillati</taxon>
        <taxon>Actinomycetota</taxon>
        <taxon>Actinomycetes</taxon>
        <taxon>Propionibacteriales</taxon>
        <taxon>Propionibacteriaceae</taxon>
        <taxon>Tessaracoccus</taxon>
    </lineage>
</organism>
<evidence type="ECO:0000259" key="6">
    <source>
        <dbReference type="Pfam" id="PF04932"/>
    </source>
</evidence>
<feature type="domain" description="O-antigen ligase-related" evidence="6">
    <location>
        <begin position="209"/>
        <end position="359"/>
    </location>
</feature>
<dbReference type="InterPro" id="IPR007016">
    <property type="entry name" value="O-antigen_ligase-rel_domated"/>
</dbReference>
<feature type="transmembrane region" description="Helical" evidence="5">
    <location>
        <begin position="44"/>
        <end position="65"/>
    </location>
</feature>
<evidence type="ECO:0000313" key="7">
    <source>
        <dbReference type="EMBL" id="SDL11521.1"/>
    </source>
</evidence>
<name>A0A1G9HET0_9ACTN</name>
<dbReference type="PANTHER" id="PTHR37422:SF13">
    <property type="entry name" value="LIPOPOLYSACCHARIDE BIOSYNTHESIS PROTEIN PA4999-RELATED"/>
    <property type="match status" value="1"/>
</dbReference>
<keyword evidence="4 5" id="KW-0472">Membrane</keyword>
<dbReference type="PANTHER" id="PTHR37422">
    <property type="entry name" value="TEICHURONIC ACID BIOSYNTHESIS PROTEIN TUAE"/>
    <property type="match status" value="1"/>
</dbReference>
<gene>
    <name evidence="7" type="ORF">SAMN04488242_0264</name>
</gene>
<feature type="transmembrane region" description="Helical" evidence="5">
    <location>
        <begin position="250"/>
        <end position="270"/>
    </location>
</feature>
<feature type="transmembrane region" description="Helical" evidence="5">
    <location>
        <begin position="20"/>
        <end position="38"/>
    </location>
</feature>
<dbReference type="STRING" id="686624.SAMN04488242_0264"/>
<evidence type="ECO:0000256" key="5">
    <source>
        <dbReference type="SAM" id="Phobius"/>
    </source>
</evidence>
<evidence type="ECO:0000256" key="2">
    <source>
        <dbReference type="ARBA" id="ARBA00022692"/>
    </source>
</evidence>
<evidence type="ECO:0000313" key="8">
    <source>
        <dbReference type="Proteomes" id="UP000199475"/>
    </source>
</evidence>
<feature type="transmembrane region" description="Helical" evidence="5">
    <location>
        <begin position="346"/>
        <end position="369"/>
    </location>
</feature>
<dbReference type="Pfam" id="PF04932">
    <property type="entry name" value="Wzy_C"/>
    <property type="match status" value="1"/>
</dbReference>
<dbReference type="AlphaFoldDB" id="A0A1G9HET0"/>
<evidence type="ECO:0000256" key="1">
    <source>
        <dbReference type="ARBA" id="ARBA00004141"/>
    </source>
</evidence>
<dbReference type="EMBL" id="FNGP01000001">
    <property type="protein sequence ID" value="SDL11521.1"/>
    <property type="molecule type" value="Genomic_DNA"/>
</dbReference>
<keyword evidence="7" id="KW-0436">Ligase</keyword>
<feature type="transmembrane region" description="Helical" evidence="5">
    <location>
        <begin position="381"/>
        <end position="401"/>
    </location>
</feature>
<keyword evidence="2 5" id="KW-0812">Transmembrane</keyword>
<sequence length="440" mass="47924">MGRVGRQEESERFRRIGNRIGRSFIPFVALAQALQLAFPVPGARWLTFELIVLGAIALLTSPWWWRRRLELSPTARLTMAAFLALVAYGIVSLLLHPEPVVTAPGGGPVPKIFVLVPLLTAVAAMFAGVGMVLSAERAQRMRILAWGGLAALVVAFLGWPFQSAHRNYVRLATGQGGAAIIHVMFLIIVALGLAQYVRGRRPWLTAGLVFGGLAAVIATQSRGAIVNIGAWLSLIAAGWLIHYPKDSRKLWPVGLALMVGVFSLPFVPGLSRITSFEEPKRAENLLTALNIWSQDPVTMAFGTGPGRVWPWYAYESGLYPMPGGDYTRFAPTPFGDILLTPHSTPLAMLVELGIVGALLGLLMGASLLLGWWRSRTSLARLIVSSATLACLVAFLVDTYLLRNFGISMWWWATIALVSSWQEATDEERAARAHPARRGAD</sequence>
<dbReference type="OrthoDB" id="3712312at2"/>
<accession>A0A1G9HET0</accession>
<feature type="transmembrane region" description="Helical" evidence="5">
    <location>
        <begin position="77"/>
        <end position="96"/>
    </location>
</feature>
<feature type="transmembrane region" description="Helical" evidence="5">
    <location>
        <begin position="173"/>
        <end position="194"/>
    </location>
</feature>
<feature type="transmembrane region" description="Helical" evidence="5">
    <location>
        <begin position="143"/>
        <end position="161"/>
    </location>
</feature>
<dbReference type="GO" id="GO:0016020">
    <property type="term" value="C:membrane"/>
    <property type="evidence" value="ECO:0007669"/>
    <property type="project" value="UniProtKB-SubCell"/>
</dbReference>
<dbReference type="GO" id="GO:0016874">
    <property type="term" value="F:ligase activity"/>
    <property type="evidence" value="ECO:0007669"/>
    <property type="project" value="UniProtKB-KW"/>
</dbReference>
<comment type="subcellular location">
    <subcellularLocation>
        <location evidence="1">Membrane</location>
        <topology evidence="1">Multi-pass membrane protein</topology>
    </subcellularLocation>
</comment>
<protein>
    <submittedName>
        <fullName evidence="7">O-Antigen ligase</fullName>
    </submittedName>
</protein>